<dbReference type="SFLD" id="SFLDG01129">
    <property type="entry name" value="C1.5:_HAD__Beta-PGM__Phosphata"/>
    <property type="match status" value="1"/>
</dbReference>
<dbReference type="PRINTS" id="PR00413">
    <property type="entry name" value="HADHALOGNASE"/>
</dbReference>
<evidence type="ECO:0000313" key="2">
    <source>
        <dbReference type="Proteomes" id="UP000654345"/>
    </source>
</evidence>
<dbReference type="InterPro" id="IPR006439">
    <property type="entry name" value="HAD-SF_hydro_IA"/>
</dbReference>
<dbReference type="NCBIfam" id="TIGR01549">
    <property type="entry name" value="HAD-SF-IA-v1"/>
    <property type="match status" value="1"/>
</dbReference>
<proteinExistence type="predicted"/>
<dbReference type="RefSeq" id="WP_201375640.1">
    <property type="nucleotide sequence ID" value="NZ_BNJG01000003.1"/>
</dbReference>
<name>A0ABQ3V387_9CHLR</name>
<keyword evidence="2" id="KW-1185">Reference proteome</keyword>
<dbReference type="Gene3D" id="3.40.50.1000">
    <property type="entry name" value="HAD superfamily/HAD-like"/>
    <property type="match status" value="1"/>
</dbReference>
<dbReference type="PANTHER" id="PTHR18901:SF38">
    <property type="entry name" value="PSEUDOURIDINE-5'-PHOSPHATASE"/>
    <property type="match status" value="1"/>
</dbReference>
<dbReference type="EMBL" id="BNJG01000003">
    <property type="protein sequence ID" value="GHO59453.1"/>
    <property type="molecule type" value="Genomic_DNA"/>
</dbReference>
<dbReference type="InterPro" id="IPR023198">
    <property type="entry name" value="PGP-like_dom2"/>
</dbReference>
<dbReference type="SUPFAM" id="SSF56784">
    <property type="entry name" value="HAD-like"/>
    <property type="match status" value="1"/>
</dbReference>
<dbReference type="InterPro" id="IPR036412">
    <property type="entry name" value="HAD-like_sf"/>
</dbReference>
<dbReference type="Pfam" id="PF13419">
    <property type="entry name" value="HAD_2"/>
    <property type="match status" value="1"/>
</dbReference>
<evidence type="ECO:0000313" key="1">
    <source>
        <dbReference type="EMBL" id="GHO59453.1"/>
    </source>
</evidence>
<dbReference type="PANTHER" id="PTHR18901">
    <property type="entry name" value="2-DEOXYGLUCOSE-6-PHOSPHATE PHOSPHATASE 2"/>
    <property type="match status" value="1"/>
</dbReference>
<evidence type="ECO:0008006" key="3">
    <source>
        <dbReference type="Google" id="ProtNLM"/>
    </source>
</evidence>
<dbReference type="InterPro" id="IPR041492">
    <property type="entry name" value="HAD_2"/>
</dbReference>
<organism evidence="1 2">
    <name type="scientific">Ktedonobacter robiniae</name>
    <dbReference type="NCBI Taxonomy" id="2778365"/>
    <lineage>
        <taxon>Bacteria</taxon>
        <taxon>Bacillati</taxon>
        <taxon>Chloroflexota</taxon>
        <taxon>Ktedonobacteria</taxon>
        <taxon>Ktedonobacterales</taxon>
        <taxon>Ktedonobacteraceae</taxon>
        <taxon>Ktedonobacter</taxon>
    </lineage>
</organism>
<reference evidence="1 2" key="1">
    <citation type="journal article" date="2021" name="Int. J. Syst. Evol. Microbiol.">
        <title>Reticulibacter mediterranei gen. nov., sp. nov., within the new family Reticulibacteraceae fam. nov., and Ktedonospora formicarum gen. nov., sp. nov., Ktedonobacter robiniae sp. nov., Dictyobacter formicarum sp. nov. and Dictyobacter arantiisoli sp. nov., belonging to the class Ktedonobacteria.</title>
        <authorList>
            <person name="Yabe S."/>
            <person name="Zheng Y."/>
            <person name="Wang C.M."/>
            <person name="Sakai Y."/>
            <person name="Abe K."/>
            <person name="Yokota A."/>
            <person name="Donadio S."/>
            <person name="Cavaletti L."/>
            <person name="Monciardini P."/>
        </authorList>
    </citation>
    <scope>NUCLEOTIDE SEQUENCE [LARGE SCALE GENOMIC DNA]</scope>
    <source>
        <strain evidence="1 2">SOSP1-30</strain>
    </source>
</reference>
<dbReference type="InterPro" id="IPR023214">
    <property type="entry name" value="HAD_sf"/>
</dbReference>
<dbReference type="Proteomes" id="UP000654345">
    <property type="component" value="Unassembled WGS sequence"/>
</dbReference>
<comment type="caution">
    <text evidence="1">The sequence shown here is derived from an EMBL/GenBank/DDBJ whole genome shotgun (WGS) entry which is preliminary data.</text>
</comment>
<sequence>MLKAIIFDFDGLVIDTEMPDFTSWQEIYQEHNITFALTDWLPLVGTGPSTSPFNPYDYLEEKSGKSFDREILRMQRMKRHHELIANQPVLPGVEALIRQAKEKSLLLAVASSSSRAWVTGHLKERNLLHYFDAIACGDEVKHAKPQPDVYQSALTQLGVQPHEAIALEDSLNGMRAARAAGIFCVVIPNELTRHFDFAGASLQLNSLTELSLEHIHTLIANIETKASESH</sequence>
<accession>A0ABQ3V387</accession>
<dbReference type="NCBIfam" id="TIGR01509">
    <property type="entry name" value="HAD-SF-IA-v3"/>
    <property type="match status" value="1"/>
</dbReference>
<dbReference type="Gene3D" id="1.10.150.240">
    <property type="entry name" value="Putative phosphatase, domain 2"/>
    <property type="match status" value="1"/>
</dbReference>
<protein>
    <recommendedName>
        <fullName evidence="3">Haloacid dehalogenase</fullName>
    </recommendedName>
</protein>
<dbReference type="SFLD" id="SFLDS00003">
    <property type="entry name" value="Haloacid_Dehalogenase"/>
    <property type="match status" value="1"/>
</dbReference>
<gene>
    <name evidence="1" type="primary">yhcW</name>
    <name evidence="1" type="ORF">KSB_79280</name>
</gene>
<dbReference type="CDD" id="cd16423">
    <property type="entry name" value="HAD_BPGM-like"/>
    <property type="match status" value="1"/>
</dbReference>